<sequence>MLKGRKATLERDIRNVAGVAIGKGATVTITEVVRGKGLTIKTEKCPHCGQYSYITRVQREDLTLLPNV</sequence>
<dbReference type="EMBL" id="BK014773">
    <property type="protein sequence ID" value="DAD75095.1"/>
    <property type="molecule type" value="Genomic_DNA"/>
</dbReference>
<protein>
    <submittedName>
        <fullName evidence="1">Alpha-aminoadipate carrier protein</fullName>
    </submittedName>
</protein>
<evidence type="ECO:0000313" key="1">
    <source>
        <dbReference type="EMBL" id="DAD75095.1"/>
    </source>
</evidence>
<accession>A0A8S5LZ54</accession>
<name>A0A8S5LZ54_9CAUD</name>
<reference evidence="1" key="1">
    <citation type="journal article" date="2021" name="Proc. Natl. Acad. Sci. U.S.A.">
        <title>A Catalog of Tens of Thousands of Viruses from Human Metagenomes Reveals Hidden Associations with Chronic Diseases.</title>
        <authorList>
            <person name="Tisza M.J."/>
            <person name="Buck C.B."/>
        </authorList>
    </citation>
    <scope>NUCLEOTIDE SEQUENCE</scope>
    <source>
        <strain evidence="1">CtEEM24</strain>
    </source>
</reference>
<proteinExistence type="predicted"/>
<organism evidence="1">
    <name type="scientific">Siphoviridae sp. ctEEM24</name>
    <dbReference type="NCBI Taxonomy" id="2826203"/>
    <lineage>
        <taxon>Viruses</taxon>
        <taxon>Duplodnaviria</taxon>
        <taxon>Heunggongvirae</taxon>
        <taxon>Uroviricota</taxon>
        <taxon>Caudoviricetes</taxon>
    </lineage>
</organism>